<sequence length="960" mass="107140">MFSVSADEGATLIANIDDPEAVDAQSTCPGYKASNTKNTDTTFQATLTLAGSPCNVYGTDVDSLDFLLEYLQEDVVKVSITPTYLDSSNESWFILPDYLVPPTKVNNLNFKSPYVTRDENEIAFGDAFSIEWSNEPSFQFRLKRASNQDVIFDTFNSVLVFEDQFIEFVTALPSDYNIYGLGEHNLQSRLLENLTLTLYATDIPVPINSNLYGSHPFYLDTRYFELDNDGNHTPVAKDQADQSKNYVSYSHGVFFRNTHGQEILTHPQKLTWRSLGGSVDLTFYLGPSQEEVTKSYQVNTVGLPAMQQYFTFGYHQCRFGYRDWSAMDDLVSNFEKSGIPLENVWNDIDYMKNFRDFTNDPVRFGYREGKDFLSKLHDGGRHYIPIVDAAIYSPNPHNEDDKYDTYTRGAEDDVFLKNPDGSLYVGTVWPGNTVFTDWHHPKAGAFWANELVTWHEDIAFDGIWIDMNEPASFCVGSCGSRNLSMDHLQSPSALLGEQRDGLQNFLGGSNPTNTIDSASEKSAIGPSLSPADFHRSTPTPGVRNINYPPYVINNVQGGHDLAAHTVSPNATHFDGIEEYDVHNIYGYQVLNATYHGLLEVNSAKRPFIIGRGTFAGSGKWAGHWGGDNWSTWAYMFFSIPHALSFSLFGIPMFGVDTCGFNGNTNEELCSRWMQLSAFFPFYRNHNNINAVSQEPYRWASVADASKTAMKIRYAILPYFYTLFHLAHTTGSTVMRALAWEFPNDPSLAGIDTQFLLGPSIMVIPVLAPQVDYVRGVFPGIKQGEIWYDWYNQTAVSAQPGVNTTISAPLGHIPIYLRGGSIIPTQKSALTVRDSRNSEWSLIAALSSNGTASGQVYLDDGESVTPESTLDVIFKATQYNFTILPQGDWKEFNKLANITILGVTPPPASTMNSHSVAVKADGRDLPPVSAIYDPNLHIFYITNLQSLTQDGAFSRGIVLEW</sequence>
<dbReference type="InterPro" id="IPR011013">
    <property type="entry name" value="Gal_mutarotase_sf_dom"/>
</dbReference>
<evidence type="ECO:0000256" key="4">
    <source>
        <dbReference type="ARBA" id="ARBA00022729"/>
    </source>
</evidence>
<dbReference type="SUPFAM" id="SSF51011">
    <property type="entry name" value="Glycosyl hydrolase domain"/>
    <property type="match status" value="1"/>
</dbReference>
<dbReference type="Gene3D" id="3.20.20.80">
    <property type="entry name" value="Glycosidases"/>
    <property type="match status" value="2"/>
</dbReference>
<dbReference type="InterPro" id="IPR048395">
    <property type="entry name" value="Glyco_hydro_31_C"/>
</dbReference>
<dbReference type="Pfam" id="PF01055">
    <property type="entry name" value="Glyco_hydro_31_2nd"/>
    <property type="match status" value="1"/>
</dbReference>
<feature type="domain" description="Glycosyl hydrolase family 31 C-terminal" evidence="12">
    <location>
        <begin position="730"/>
        <end position="822"/>
    </location>
</feature>
<evidence type="ECO:0000256" key="7">
    <source>
        <dbReference type="ARBA" id="ARBA00023295"/>
    </source>
</evidence>
<evidence type="ECO:0000256" key="2">
    <source>
        <dbReference type="ARBA" id="ARBA00007806"/>
    </source>
</evidence>
<keyword evidence="7 9" id="KW-0326">Glycosidase</keyword>
<dbReference type="InterPro" id="IPR000322">
    <property type="entry name" value="Glyco_hydro_31_TIM"/>
</dbReference>
<dbReference type="CDD" id="cd06602">
    <property type="entry name" value="GH31_MGAM_SI_GAA"/>
    <property type="match status" value="1"/>
</dbReference>
<dbReference type="InterPro" id="IPR025887">
    <property type="entry name" value="Glyco_hydro_31_N_dom"/>
</dbReference>
<dbReference type="Proteomes" id="UP001149165">
    <property type="component" value="Unassembled WGS sequence"/>
</dbReference>
<gene>
    <name evidence="13" type="ORF">N7456_009156</name>
</gene>
<dbReference type="Pfam" id="PF21365">
    <property type="entry name" value="Glyco_hydro_31_3rd"/>
    <property type="match status" value="1"/>
</dbReference>
<dbReference type="GO" id="GO:0004558">
    <property type="term" value="F:alpha-1,4-glucosidase activity"/>
    <property type="evidence" value="ECO:0007669"/>
    <property type="project" value="UniProtKB-EC"/>
</dbReference>
<dbReference type="InterPro" id="IPR030459">
    <property type="entry name" value="Glyco_hydro_31_CS"/>
</dbReference>
<dbReference type="CDD" id="cd14752">
    <property type="entry name" value="GH31_N"/>
    <property type="match status" value="1"/>
</dbReference>
<accession>A0A9W9F4F2</accession>
<evidence type="ECO:0000259" key="12">
    <source>
        <dbReference type="Pfam" id="PF21365"/>
    </source>
</evidence>
<comment type="caution">
    <text evidence="13">The sequence shown here is derived from an EMBL/GenBank/DDBJ whole genome shotgun (WGS) entry which is preliminary data.</text>
</comment>
<dbReference type="InterPro" id="IPR013780">
    <property type="entry name" value="Glyco_hydro_b"/>
</dbReference>
<dbReference type="PROSITE" id="PS00707">
    <property type="entry name" value="GLYCOSYL_HYDROL_F31_2"/>
    <property type="match status" value="1"/>
</dbReference>
<evidence type="ECO:0000313" key="13">
    <source>
        <dbReference type="EMBL" id="KAJ5093295.1"/>
    </source>
</evidence>
<evidence type="ECO:0000256" key="5">
    <source>
        <dbReference type="ARBA" id="ARBA00022801"/>
    </source>
</evidence>
<evidence type="ECO:0000259" key="11">
    <source>
        <dbReference type="Pfam" id="PF13802"/>
    </source>
</evidence>
<dbReference type="AlphaFoldDB" id="A0A9W9F4F2"/>
<dbReference type="OrthoDB" id="5839090at2759"/>
<proteinExistence type="inferred from homology"/>
<feature type="domain" description="Glycoside hydrolase family 31 N-terminal" evidence="11">
    <location>
        <begin position="68"/>
        <end position="222"/>
    </location>
</feature>
<dbReference type="SUPFAM" id="SSF51445">
    <property type="entry name" value="(Trans)glycosidases"/>
    <property type="match status" value="1"/>
</dbReference>
<dbReference type="InterPro" id="IPR030458">
    <property type="entry name" value="Glyco_hydro_31_AS"/>
</dbReference>
<evidence type="ECO:0000256" key="1">
    <source>
        <dbReference type="ARBA" id="ARBA00001657"/>
    </source>
</evidence>
<dbReference type="EC" id="3.2.1.20" evidence="3"/>
<dbReference type="PANTHER" id="PTHR22762:SF133">
    <property type="entry name" value="P-TYPE DOMAIN-CONTAINING PROTEIN"/>
    <property type="match status" value="1"/>
</dbReference>
<reference evidence="13" key="1">
    <citation type="submission" date="2022-11" db="EMBL/GenBank/DDBJ databases">
        <authorList>
            <person name="Petersen C."/>
        </authorList>
    </citation>
    <scope>NUCLEOTIDE SEQUENCE</scope>
    <source>
        <strain evidence="13">IBT 30069</strain>
    </source>
</reference>
<keyword evidence="6" id="KW-0325">Glycoprotein</keyword>
<evidence type="ECO:0000259" key="10">
    <source>
        <dbReference type="Pfam" id="PF01055"/>
    </source>
</evidence>
<dbReference type="FunFam" id="2.60.40.1180:FF:000001">
    <property type="entry name" value="Maltase-glucoamylase, intestinal"/>
    <property type="match status" value="1"/>
</dbReference>
<dbReference type="EMBL" id="JAPQKH010000006">
    <property type="protein sequence ID" value="KAJ5093295.1"/>
    <property type="molecule type" value="Genomic_DNA"/>
</dbReference>
<feature type="domain" description="Glycoside hydrolase family 31 TIM barrel" evidence="10">
    <location>
        <begin position="304"/>
        <end position="722"/>
    </location>
</feature>
<reference evidence="13" key="2">
    <citation type="journal article" date="2023" name="IMA Fungus">
        <title>Comparative genomic study of the Penicillium genus elucidates a diverse pangenome and 15 lateral gene transfer events.</title>
        <authorList>
            <person name="Petersen C."/>
            <person name="Sorensen T."/>
            <person name="Nielsen M.R."/>
            <person name="Sondergaard T.E."/>
            <person name="Sorensen J.L."/>
            <person name="Fitzpatrick D.A."/>
            <person name="Frisvad J.C."/>
            <person name="Nielsen K.L."/>
        </authorList>
    </citation>
    <scope>NUCLEOTIDE SEQUENCE</scope>
    <source>
        <strain evidence="13">IBT 30069</strain>
    </source>
</reference>
<dbReference type="PANTHER" id="PTHR22762">
    <property type="entry name" value="ALPHA-GLUCOSIDASE"/>
    <property type="match status" value="1"/>
</dbReference>
<name>A0A9W9F4F2_9EURO</name>
<evidence type="ECO:0000256" key="8">
    <source>
        <dbReference type="ARBA" id="ARBA00041343"/>
    </source>
</evidence>
<dbReference type="FunFam" id="3.20.20.80:FF:000138">
    <property type="entry name" value="Putative alpha-glucosidase AgdA"/>
    <property type="match status" value="1"/>
</dbReference>
<protein>
    <recommendedName>
        <fullName evidence="3">alpha-glucosidase</fullName>
        <ecNumber evidence="3">3.2.1.20</ecNumber>
    </recommendedName>
    <alternativeName>
        <fullName evidence="8">Maltase</fullName>
    </alternativeName>
</protein>
<dbReference type="GO" id="GO:0005975">
    <property type="term" value="P:carbohydrate metabolic process"/>
    <property type="evidence" value="ECO:0007669"/>
    <property type="project" value="InterPro"/>
</dbReference>
<evidence type="ECO:0000256" key="6">
    <source>
        <dbReference type="ARBA" id="ARBA00023180"/>
    </source>
</evidence>
<evidence type="ECO:0000256" key="9">
    <source>
        <dbReference type="RuleBase" id="RU361185"/>
    </source>
</evidence>
<dbReference type="InterPro" id="IPR017853">
    <property type="entry name" value="GH"/>
</dbReference>
<dbReference type="Gene3D" id="2.60.40.1180">
    <property type="entry name" value="Golgi alpha-mannosidase II"/>
    <property type="match status" value="2"/>
</dbReference>
<evidence type="ECO:0000256" key="3">
    <source>
        <dbReference type="ARBA" id="ARBA00012741"/>
    </source>
</evidence>
<comment type="catalytic activity">
    <reaction evidence="1">
        <text>Hydrolysis of terminal, non-reducing (1-&gt;4)-linked alpha-D-glucose residues with release of alpha-D-glucose.</text>
        <dbReference type="EC" id="3.2.1.20"/>
    </reaction>
</comment>
<dbReference type="Gene3D" id="2.60.40.1760">
    <property type="entry name" value="glycosyl hydrolase (family 31)"/>
    <property type="match status" value="1"/>
</dbReference>
<keyword evidence="5 9" id="KW-0378">Hydrolase</keyword>
<dbReference type="Pfam" id="PF13802">
    <property type="entry name" value="Gal_mutarotas_2"/>
    <property type="match status" value="1"/>
</dbReference>
<comment type="similarity">
    <text evidence="2 9">Belongs to the glycosyl hydrolase 31 family.</text>
</comment>
<dbReference type="SUPFAM" id="SSF74650">
    <property type="entry name" value="Galactose mutarotase-like"/>
    <property type="match status" value="1"/>
</dbReference>
<dbReference type="PROSITE" id="PS00129">
    <property type="entry name" value="GLYCOSYL_HYDROL_F31_1"/>
    <property type="match status" value="1"/>
</dbReference>
<keyword evidence="4" id="KW-0732">Signal</keyword>
<evidence type="ECO:0000313" key="14">
    <source>
        <dbReference type="Proteomes" id="UP001149165"/>
    </source>
</evidence>
<organism evidence="13 14">
    <name type="scientific">Penicillium angulare</name>
    <dbReference type="NCBI Taxonomy" id="116970"/>
    <lineage>
        <taxon>Eukaryota</taxon>
        <taxon>Fungi</taxon>
        <taxon>Dikarya</taxon>
        <taxon>Ascomycota</taxon>
        <taxon>Pezizomycotina</taxon>
        <taxon>Eurotiomycetes</taxon>
        <taxon>Eurotiomycetidae</taxon>
        <taxon>Eurotiales</taxon>
        <taxon>Aspergillaceae</taxon>
        <taxon>Penicillium</taxon>
    </lineage>
</organism>
<dbReference type="GO" id="GO:0030246">
    <property type="term" value="F:carbohydrate binding"/>
    <property type="evidence" value="ECO:0007669"/>
    <property type="project" value="InterPro"/>
</dbReference>
<keyword evidence="14" id="KW-1185">Reference proteome</keyword>